<keyword evidence="2" id="KW-0732">Signal</keyword>
<evidence type="ECO:0000313" key="4">
    <source>
        <dbReference type="Proteomes" id="UP000017746"/>
    </source>
</evidence>
<dbReference type="Proteomes" id="UP000017746">
    <property type="component" value="Chromosome"/>
</dbReference>
<sequence>MNVSQVRPAVLAALFTVSVAVTGGCGAAADEVVAKPTPLGPRDALLKSLPDFTTGSFRFAVTGEVPASGEFDAGKHSYRIGFRYKQPDAGFTLHSDYLVVEKQTWIKIKFTGTEGLTGLPKLPKRWMLIDPAKVKDKDNVPLGYADETDPGDAGVVLRAVVDAEQTTEGKFTGTTDLTQQGKTEIVAADRLTALGDKAKQVPFEAATDSKGRLTRLVVKIPAAGKHKAGKYEVTYTDFGSAPTPVPPAADQQQKATAGAYELLNS</sequence>
<organism evidence="3 4">
    <name type="scientific">Actinoplanes friuliensis DSM 7358</name>
    <dbReference type="NCBI Taxonomy" id="1246995"/>
    <lineage>
        <taxon>Bacteria</taxon>
        <taxon>Bacillati</taxon>
        <taxon>Actinomycetota</taxon>
        <taxon>Actinomycetes</taxon>
        <taxon>Micromonosporales</taxon>
        <taxon>Micromonosporaceae</taxon>
        <taxon>Actinoplanes</taxon>
    </lineage>
</organism>
<reference evidence="3 4" key="1">
    <citation type="journal article" date="2014" name="J. Biotechnol.">
        <title>Complete genome sequence of the actinobacterium Actinoplanes friuliensis HAG 010964, producer of the lipopeptide antibiotic friulimycin.</title>
        <authorList>
            <person name="Ruckert C."/>
            <person name="Szczepanowski R."/>
            <person name="Albersmeier A."/>
            <person name="Goesmann A."/>
            <person name="Fischer N."/>
            <person name="Steinkamper A."/>
            <person name="Puhler A."/>
            <person name="Biener R."/>
            <person name="Schwartz D."/>
            <person name="Kalinowski J."/>
        </authorList>
    </citation>
    <scope>NUCLEOTIDE SEQUENCE [LARGE SCALE GENOMIC DNA]</scope>
    <source>
        <strain evidence="3 4">DSM 7358</strain>
    </source>
</reference>
<dbReference type="OrthoDB" id="3389388at2"/>
<feature type="chain" id="PRO_5039646491" description="Lipoprotein" evidence="2">
    <location>
        <begin position="24"/>
        <end position="265"/>
    </location>
</feature>
<dbReference type="eggNOG" id="ENOG5031K7Z">
    <property type="taxonomic scope" value="Bacteria"/>
</dbReference>
<feature type="region of interest" description="Disordered" evidence="1">
    <location>
        <begin position="242"/>
        <end position="265"/>
    </location>
</feature>
<dbReference type="HOGENOM" id="CLU_076067_0_0_11"/>
<dbReference type="AlphaFoldDB" id="U5VSA3"/>
<dbReference type="PROSITE" id="PS51257">
    <property type="entry name" value="PROKAR_LIPOPROTEIN"/>
    <property type="match status" value="1"/>
</dbReference>
<keyword evidence="4" id="KW-1185">Reference proteome</keyword>
<evidence type="ECO:0000256" key="2">
    <source>
        <dbReference type="SAM" id="SignalP"/>
    </source>
</evidence>
<proteinExistence type="predicted"/>
<gene>
    <name evidence="3" type="ORF">AFR_06990</name>
</gene>
<evidence type="ECO:0000313" key="3">
    <source>
        <dbReference type="EMBL" id="AGZ39687.1"/>
    </source>
</evidence>
<dbReference type="EMBL" id="CP006272">
    <property type="protein sequence ID" value="AGZ39687.1"/>
    <property type="molecule type" value="Genomic_DNA"/>
</dbReference>
<dbReference type="PATRIC" id="fig|1246995.3.peg.1426"/>
<feature type="signal peptide" evidence="2">
    <location>
        <begin position="1"/>
        <end position="23"/>
    </location>
</feature>
<accession>U5VSA3</accession>
<evidence type="ECO:0008006" key="5">
    <source>
        <dbReference type="Google" id="ProtNLM"/>
    </source>
</evidence>
<dbReference type="RefSeq" id="WP_023359218.1">
    <property type="nucleotide sequence ID" value="NC_022657.1"/>
</dbReference>
<evidence type="ECO:0000256" key="1">
    <source>
        <dbReference type="SAM" id="MobiDB-lite"/>
    </source>
</evidence>
<dbReference type="KEGG" id="afs:AFR_06990"/>
<name>U5VSA3_9ACTN</name>
<protein>
    <recommendedName>
        <fullName evidence="5">Lipoprotein</fullName>
    </recommendedName>
</protein>
<dbReference type="STRING" id="1246995.AFR_06990"/>